<feature type="domain" description="Nucleoside diphosphate kinase-like" evidence="12">
    <location>
        <begin position="546"/>
        <end position="685"/>
    </location>
</feature>
<feature type="binding site" evidence="11">
    <location>
        <position position="554"/>
    </location>
    <ligand>
        <name>ATP</name>
        <dbReference type="ChEBI" id="CHEBI:30616"/>
    </ligand>
</feature>
<evidence type="ECO:0000256" key="3">
    <source>
        <dbReference type="ARBA" id="ARBA00022679"/>
    </source>
</evidence>
<evidence type="ECO:0000256" key="4">
    <source>
        <dbReference type="ARBA" id="ARBA00022741"/>
    </source>
</evidence>
<feature type="binding site" evidence="11">
    <location>
        <position position="521"/>
    </location>
    <ligand>
        <name>ATP</name>
        <dbReference type="ChEBI" id="CHEBI:30616"/>
    </ligand>
</feature>
<evidence type="ECO:0000259" key="12">
    <source>
        <dbReference type="SMART" id="SM00562"/>
    </source>
</evidence>
<sequence>MRSNGLQLIIAGAPASGKGTQCELLRETYGVVHLSTGDMLREAAKDPDSEVGKTAKVFMEAGQLVPDDVIIGVVVERLAKQDCVDKGWLLDGFPRTRAQADALSAAGYHPDQFIFLDVPDKILVTRVVGRRTDPETGKIYHMTFSPPENEEIAARLQQRSDDTEAKVQVRLKAFHENLAPILAVYKQQLLRVNGDADKVDIFNRTKERLDRIRRYSVVFVLGGPGSGKGTQCANIVREFGYTHLSAGDLLREEQNCGSDVGEMIKTFIKEGKIVPVEVTIRLLKTAMERSGARDFLIDGFPRSFENMEGWFKEMGDVAEVAFVLFFDCPEEVMAERLLKRGATSGRADDNEASIRKRFVTFRDTSMPVVEALARLGKVRIVSAAPPPEVVFARVSRFFKGLAMIPPTERTLAIIKPDAMAAGSEPAMIQRLEQEGFVIVEKKTETLTSEKVDGFYQEHIGKPFFEGLKKFMTSGPCTALSLERVDAIRAWRNLLGPTNTEKARAEKPDSLRALYGTDGQRNAAHGSDSTASAIRELAFWFPEATPATRTLAMIKPGAAETVREEIMCCIAARGFEVVKTASQVLPRGMAAEFYAEHTGKPFFEGLLNFMTSGEVVALMLKREAAVPAWRALMGPTNSNAARKTSPDSLRALFGVDGQRNATHGSDGAASAARECMFWFPDRWAAAAEATGESAAAEAKVAAFMRDSVDPVLAPLLQRLVIAQPPDVVDFCVKELQALKRQAHS</sequence>
<dbReference type="GO" id="GO:0005524">
    <property type="term" value="F:ATP binding"/>
    <property type="evidence" value="ECO:0007669"/>
    <property type="project" value="UniProtKB-KW"/>
</dbReference>
<feature type="binding site" evidence="11">
    <location>
        <position position="601"/>
    </location>
    <ligand>
        <name>ATP</name>
        <dbReference type="ChEBI" id="CHEBI:30616"/>
    </ligand>
</feature>
<keyword evidence="2 10" id="KW-0963">Cytoplasm</keyword>
<evidence type="ECO:0000313" key="13">
    <source>
        <dbReference type="EMBL" id="KAG5178084.1"/>
    </source>
</evidence>
<comment type="domain">
    <text evidence="10">Consists of three domains, a large central CORE domain and two small peripheral domains, NMPbind and LID, which undergo movements during catalysis. The LID domain closes over the site of phosphoryl transfer upon ATP binding. Assembling and dissambling the active center during each catalytic cycle provides an effective means to prevent ATP hydrolysis.</text>
</comment>
<dbReference type="InterPro" id="IPR033690">
    <property type="entry name" value="Adenylat_kinase_CS"/>
</dbReference>
<feature type="binding site" evidence="10">
    <location>
        <position position="340"/>
    </location>
    <ligand>
        <name>ATP</name>
        <dbReference type="ChEBI" id="CHEBI:30616"/>
    </ligand>
</feature>
<protein>
    <recommendedName>
        <fullName evidence="10">UMP-CMP kinase</fullName>
        <ecNumber evidence="10">2.7.4.14</ecNumber>
    </recommendedName>
    <alternativeName>
        <fullName evidence="10">Deoxycytidylate kinase</fullName>
        <shortName evidence="10">CK</shortName>
        <shortName evidence="10">dCMP kinase</shortName>
    </alternativeName>
    <alternativeName>
        <fullName evidence="10">Uridine monophosphate/cytidine monophosphate kinase</fullName>
        <shortName evidence="10">UMP/CMP kinase</shortName>
        <shortName evidence="10">UMP/CMPK</shortName>
    </alternativeName>
</protein>
<feature type="binding site" evidence="11">
    <location>
        <position position="659"/>
    </location>
    <ligand>
        <name>ATP</name>
        <dbReference type="ChEBI" id="CHEBI:30616"/>
    </ligand>
</feature>
<keyword evidence="3 10" id="KW-0808">Transferase</keyword>
<dbReference type="PRINTS" id="PR00094">
    <property type="entry name" value="ADENYLTKNASE"/>
</dbReference>
<proteinExistence type="inferred from homology"/>
<dbReference type="GO" id="GO:0004017">
    <property type="term" value="F:AMP kinase activity"/>
    <property type="evidence" value="ECO:0007669"/>
    <property type="project" value="InterPro"/>
</dbReference>
<dbReference type="CDD" id="cd01428">
    <property type="entry name" value="ADK"/>
    <property type="match status" value="2"/>
</dbReference>
<dbReference type="InterPro" id="IPR000850">
    <property type="entry name" value="Adenylat/UMP-CMP_kin"/>
</dbReference>
<comment type="similarity">
    <text evidence="10">Belongs to the adenylate kinase family. UMP-CMP kinase subfamily.</text>
</comment>
<accession>A0A835YVW4</accession>
<dbReference type="HAMAP" id="MF_03172">
    <property type="entry name" value="Adenylate_kinase_UMP_CMP_kin"/>
    <property type="match status" value="1"/>
</dbReference>
<dbReference type="Pfam" id="PF00406">
    <property type="entry name" value="ADK"/>
    <property type="match status" value="2"/>
</dbReference>
<evidence type="ECO:0000256" key="6">
    <source>
        <dbReference type="ARBA" id="ARBA00022840"/>
    </source>
</evidence>
<evidence type="ECO:0000256" key="10">
    <source>
        <dbReference type="HAMAP-Rule" id="MF_03172"/>
    </source>
</evidence>
<dbReference type="AlphaFoldDB" id="A0A835YVW4"/>
<comment type="cofactor">
    <cofactor evidence="10">
        <name>Mg(2+)</name>
        <dbReference type="ChEBI" id="CHEBI:18420"/>
    </cofactor>
    <text evidence="10">Binds 1 Mg(2+) ion per monomer.</text>
</comment>
<feature type="binding site" evidence="10">
    <location>
        <position position="385"/>
    </location>
    <ligand>
        <name>ATP</name>
        <dbReference type="ChEBI" id="CHEBI:30616"/>
    </ligand>
</feature>
<feature type="binding site" evidence="11">
    <location>
        <position position="415"/>
    </location>
    <ligand>
        <name>ATP</name>
        <dbReference type="ChEBI" id="CHEBI:30616"/>
    </ligand>
</feature>
<dbReference type="InterPro" id="IPR036193">
    <property type="entry name" value="ADK_active_lid_dom_sf"/>
</dbReference>
<dbReference type="PANTHER" id="PTHR46161">
    <property type="entry name" value="NUCLEOSIDE DIPHOSPHATE KINASE"/>
    <property type="match status" value="1"/>
</dbReference>
<feature type="binding site" evidence="11">
    <location>
        <position position="635"/>
    </location>
    <ligand>
        <name>ATP</name>
        <dbReference type="ChEBI" id="CHEBI:30616"/>
    </ligand>
</feature>
<dbReference type="InterPro" id="IPR006259">
    <property type="entry name" value="Adenyl_kin_sub"/>
</dbReference>
<dbReference type="OrthoDB" id="439792at2759"/>
<organism evidence="13 14">
    <name type="scientific">Tribonema minus</name>
    <dbReference type="NCBI Taxonomy" id="303371"/>
    <lineage>
        <taxon>Eukaryota</taxon>
        <taxon>Sar</taxon>
        <taxon>Stramenopiles</taxon>
        <taxon>Ochrophyta</taxon>
        <taxon>PX clade</taxon>
        <taxon>Xanthophyceae</taxon>
        <taxon>Tribonematales</taxon>
        <taxon>Tribonemataceae</taxon>
        <taxon>Tribonema</taxon>
    </lineage>
</organism>
<comment type="catalytic activity">
    <reaction evidence="10">
        <text>dCMP + ATP = dCDP + ADP</text>
        <dbReference type="Rhea" id="RHEA:25094"/>
        <dbReference type="ChEBI" id="CHEBI:30616"/>
        <dbReference type="ChEBI" id="CHEBI:57566"/>
        <dbReference type="ChEBI" id="CHEBI:58593"/>
        <dbReference type="ChEBI" id="CHEBI:456216"/>
        <dbReference type="EC" id="2.7.4.14"/>
    </reaction>
</comment>
<feature type="binding site" evidence="10">
    <location>
        <position position="346"/>
    </location>
    <ligand>
        <name>a ribonucleoside 5'-phosphate</name>
        <dbReference type="ChEBI" id="CHEBI:58043"/>
    </ligand>
</feature>
<keyword evidence="14" id="KW-1185">Reference proteome</keyword>
<dbReference type="PANTHER" id="PTHR46161:SF3">
    <property type="entry name" value="NUCLEOSIDE DIPHOSPHATE KINASE DDB_G0292928-RELATED"/>
    <property type="match status" value="1"/>
</dbReference>
<evidence type="ECO:0000256" key="8">
    <source>
        <dbReference type="ARBA" id="ARBA00023242"/>
    </source>
</evidence>
<dbReference type="FunFam" id="3.40.50.300:FF:000315">
    <property type="entry name" value="Adenylate kinase 1"/>
    <property type="match status" value="1"/>
</dbReference>
<feature type="domain" description="Nucleoside diphosphate kinase-like" evidence="12">
    <location>
        <begin position="407"/>
        <end position="545"/>
    </location>
</feature>
<dbReference type="EMBL" id="JAFCMP010000518">
    <property type="protein sequence ID" value="KAG5178084.1"/>
    <property type="molecule type" value="Genomic_DNA"/>
</dbReference>
<dbReference type="GO" id="GO:0006207">
    <property type="term" value="P:'de novo' pyrimidine nucleobase biosynthetic process"/>
    <property type="evidence" value="ECO:0007669"/>
    <property type="project" value="InterPro"/>
</dbReference>
<comment type="subcellular location">
    <subcellularLocation>
        <location evidence="10">Cytoplasm</location>
    </subcellularLocation>
    <subcellularLocation>
        <location evidence="10">Nucleus</location>
    </subcellularLocation>
</comment>
<evidence type="ECO:0000256" key="5">
    <source>
        <dbReference type="ARBA" id="ARBA00022777"/>
    </source>
</evidence>
<feature type="binding site" evidence="10">
    <location>
        <begin position="272"/>
        <end position="274"/>
    </location>
    <ligand>
        <name>a ribonucleoside 5'-phosphate</name>
        <dbReference type="ChEBI" id="CHEBI:58043"/>
    </ligand>
</feature>
<feature type="binding site" evidence="11">
    <location>
        <position position="497"/>
    </location>
    <ligand>
        <name>ATP</name>
        <dbReference type="ChEBI" id="CHEBI:30616"/>
    </ligand>
</feature>
<comment type="caution">
    <text evidence="13">The sequence shown here is derived from an EMBL/GenBank/DDBJ whole genome shotgun (WGS) entry which is preliminary data.</text>
</comment>
<comment type="catalytic activity">
    <reaction evidence="10">
        <text>CMP + ATP = CDP + ADP</text>
        <dbReference type="Rhea" id="RHEA:11600"/>
        <dbReference type="ChEBI" id="CHEBI:30616"/>
        <dbReference type="ChEBI" id="CHEBI:58069"/>
        <dbReference type="ChEBI" id="CHEBI:60377"/>
        <dbReference type="ChEBI" id="CHEBI:456216"/>
        <dbReference type="EC" id="2.7.4.14"/>
    </reaction>
</comment>
<feature type="binding site" evidence="10">
    <location>
        <begin position="299"/>
        <end position="302"/>
    </location>
    <ligand>
        <name>a ribonucleoside 5'-phosphate</name>
        <dbReference type="ChEBI" id="CHEBI:58043"/>
    </ligand>
</feature>
<dbReference type="NCBIfam" id="TIGR01351">
    <property type="entry name" value="adk"/>
    <property type="match status" value="1"/>
</dbReference>
<keyword evidence="5 10" id="KW-0418">Kinase</keyword>
<dbReference type="InterPro" id="IPR034907">
    <property type="entry name" value="NDK-like_dom"/>
</dbReference>
<name>A0A835YVW4_9STRA</name>
<dbReference type="SMART" id="SM00562">
    <property type="entry name" value="NDK"/>
    <property type="match status" value="2"/>
</dbReference>
<dbReference type="GO" id="GO:0006221">
    <property type="term" value="P:pyrimidine nucleotide biosynthetic process"/>
    <property type="evidence" value="ECO:0007669"/>
    <property type="project" value="UniProtKB-UniRule"/>
</dbReference>
<dbReference type="Pfam" id="PF00334">
    <property type="entry name" value="NDK"/>
    <property type="match status" value="2"/>
</dbReference>
<dbReference type="NCBIfam" id="TIGR01359">
    <property type="entry name" value="UMP_CMP_kin_fam"/>
    <property type="match status" value="1"/>
</dbReference>
<dbReference type="SUPFAM" id="SSF54919">
    <property type="entry name" value="Nucleoside diphosphate kinase, NDK"/>
    <property type="match status" value="2"/>
</dbReference>
<dbReference type="InterPro" id="IPR027417">
    <property type="entry name" value="P-loop_NTPase"/>
</dbReference>
<dbReference type="PROSITE" id="PS00113">
    <property type="entry name" value="ADENYLATE_KINASE"/>
    <property type="match status" value="2"/>
</dbReference>
<gene>
    <name evidence="13" type="ORF">JKP88DRAFT_270598</name>
</gene>
<dbReference type="InterPro" id="IPR006266">
    <property type="entry name" value="UMP_CMP_kinase"/>
</dbReference>
<evidence type="ECO:0000256" key="11">
    <source>
        <dbReference type="PROSITE-ProRule" id="PRU00706"/>
    </source>
</evidence>
<feature type="binding site" evidence="11">
    <location>
        <position position="629"/>
    </location>
    <ligand>
        <name>ATP</name>
        <dbReference type="ChEBI" id="CHEBI:30616"/>
    </ligand>
</feature>
<dbReference type="Gene3D" id="3.40.50.300">
    <property type="entry name" value="P-loop containing nucleotide triphosphate hydrolases"/>
    <property type="match status" value="2"/>
</dbReference>
<keyword evidence="6 10" id="KW-0067">ATP-binding</keyword>
<dbReference type="PROSITE" id="PS51374">
    <property type="entry name" value="NDPK_LIKE"/>
    <property type="match status" value="2"/>
</dbReference>
<dbReference type="Gene3D" id="3.30.70.141">
    <property type="entry name" value="Nucleoside diphosphate kinase-like domain"/>
    <property type="match status" value="2"/>
</dbReference>
<dbReference type="GO" id="GO:0005737">
    <property type="term" value="C:cytoplasm"/>
    <property type="evidence" value="ECO:0007669"/>
    <property type="project" value="UniProtKB-SubCell"/>
</dbReference>
<comment type="subunit">
    <text evidence="10">Monomer.</text>
</comment>
<dbReference type="GO" id="GO:0005634">
    <property type="term" value="C:nucleus"/>
    <property type="evidence" value="ECO:0007669"/>
    <property type="project" value="UniProtKB-SubCell"/>
</dbReference>
<feature type="region of interest" description="LID" evidence="10">
    <location>
        <begin position="339"/>
        <end position="349"/>
    </location>
</feature>
<comment type="function">
    <text evidence="10">Catalyzes the phosphorylation of pyrimidine nucleoside monophosphates at the expense of ATP. Plays an important role in de novo pyrimidine nucleotide biosynthesis. Has preference for UMP and CMP as phosphate acceptors.</text>
</comment>
<feature type="active site" description="Pros-phosphohistidine intermediate" evidence="11">
    <location>
        <position position="524"/>
    </location>
</feature>
<evidence type="ECO:0000256" key="7">
    <source>
        <dbReference type="ARBA" id="ARBA00022975"/>
    </source>
</evidence>
<evidence type="ECO:0000256" key="1">
    <source>
        <dbReference type="ARBA" id="ARBA00008142"/>
    </source>
</evidence>
<reference evidence="13" key="1">
    <citation type="submission" date="2021-02" db="EMBL/GenBank/DDBJ databases">
        <title>First Annotated Genome of the Yellow-green Alga Tribonema minus.</title>
        <authorList>
            <person name="Mahan K.M."/>
        </authorList>
    </citation>
    <scope>NUCLEOTIDE SEQUENCE</scope>
    <source>
        <strain evidence="13">UTEX B ZZ1240</strain>
    </source>
</reference>
<feature type="binding site" evidence="11">
    <location>
        <position position="491"/>
    </location>
    <ligand>
        <name>ATP</name>
        <dbReference type="ChEBI" id="CHEBI:30616"/>
    </ligand>
</feature>
<comment type="catalytic activity">
    <reaction evidence="9 10">
        <text>UMP + ATP = UDP + ADP</text>
        <dbReference type="Rhea" id="RHEA:24400"/>
        <dbReference type="ChEBI" id="CHEBI:30616"/>
        <dbReference type="ChEBI" id="CHEBI:57865"/>
        <dbReference type="ChEBI" id="CHEBI:58223"/>
        <dbReference type="ChEBI" id="CHEBI:456216"/>
        <dbReference type="EC" id="2.7.4.14"/>
    </reaction>
</comment>
<comment type="caution">
    <text evidence="10">Lacks conserved residue(s) required for the propagation of feature annotation.</text>
</comment>
<feature type="binding site" evidence="10">
    <location>
        <position position="357"/>
    </location>
    <ligand>
        <name>a ribonucleoside 5'-phosphate</name>
        <dbReference type="ChEBI" id="CHEBI:58043"/>
    </ligand>
</feature>
<evidence type="ECO:0000313" key="14">
    <source>
        <dbReference type="Proteomes" id="UP000664859"/>
    </source>
</evidence>
<dbReference type="EC" id="2.7.4.14" evidence="10"/>
<evidence type="ECO:0000256" key="9">
    <source>
        <dbReference type="ARBA" id="ARBA00048116"/>
    </source>
</evidence>
<dbReference type="SUPFAM" id="SSF52540">
    <property type="entry name" value="P-loop containing nucleoside triphosphate hydrolases"/>
    <property type="match status" value="2"/>
</dbReference>
<feature type="binding site" evidence="10">
    <location>
        <begin position="225"/>
        <end position="230"/>
    </location>
    <ligand>
        <name>ATP</name>
        <dbReference type="ChEBI" id="CHEBI:30616"/>
    </ligand>
</feature>
<dbReference type="HAMAP" id="MF_00235">
    <property type="entry name" value="Adenylate_kinase_Adk"/>
    <property type="match status" value="2"/>
</dbReference>
<dbReference type="SUPFAM" id="SSF57774">
    <property type="entry name" value="Microbial and mitochondrial ADK, insert 'zinc finger' domain"/>
    <property type="match status" value="1"/>
</dbReference>
<feature type="binding site" evidence="11">
    <location>
        <position position="649"/>
    </location>
    <ligand>
        <name>ATP</name>
        <dbReference type="ChEBI" id="CHEBI:30616"/>
    </ligand>
</feature>
<keyword evidence="8 10" id="KW-0539">Nucleus</keyword>
<keyword evidence="4 10" id="KW-0547">Nucleotide-binding</keyword>
<feature type="binding site" evidence="11">
    <location>
        <position position="463"/>
    </location>
    <ligand>
        <name>ATP</name>
        <dbReference type="ChEBI" id="CHEBI:30616"/>
    </ligand>
</feature>
<evidence type="ECO:0000256" key="2">
    <source>
        <dbReference type="ARBA" id="ARBA00022490"/>
    </source>
</evidence>
<feature type="active site" description="Pros-phosphohistidine intermediate" evidence="11">
    <location>
        <position position="662"/>
    </location>
</feature>
<dbReference type="InterPro" id="IPR036850">
    <property type="entry name" value="NDK-like_dom_sf"/>
</dbReference>
<dbReference type="Proteomes" id="UP000664859">
    <property type="component" value="Unassembled WGS sequence"/>
</dbReference>
<feature type="binding site" evidence="11">
    <location>
        <position position="511"/>
    </location>
    <ligand>
        <name>ATP</name>
        <dbReference type="ChEBI" id="CHEBI:30616"/>
    </ligand>
</feature>
<comment type="similarity">
    <text evidence="1 11">Belongs to the NDK family.</text>
</comment>
<feature type="binding site" evidence="10">
    <location>
        <position position="251"/>
    </location>
    <ligand>
        <name>a ribonucleoside 5'-phosphate</name>
        <dbReference type="ChEBI" id="CHEBI:58043"/>
    </ligand>
</feature>
<feature type="binding site" evidence="10">
    <location>
        <position position="306"/>
    </location>
    <ligand>
        <name>CMP</name>
        <dbReference type="ChEBI" id="CHEBI:60377"/>
    </ligand>
</feature>
<keyword evidence="7 10" id="KW-0665">Pyrimidine biosynthesis</keyword>